<evidence type="ECO:0000256" key="6">
    <source>
        <dbReference type="ARBA" id="ARBA00022840"/>
    </source>
</evidence>
<feature type="domain" description="Aspartokinase ACT" evidence="12">
    <location>
        <begin position="385"/>
        <end position="442"/>
    </location>
</feature>
<dbReference type="RefSeq" id="WP_083052606.1">
    <property type="nucleotide sequence ID" value="NZ_MWQY01000024.1"/>
</dbReference>
<comment type="similarity">
    <text evidence="2 9">Belongs to the aspartokinase family.</text>
</comment>
<dbReference type="Pfam" id="PF22468">
    <property type="entry name" value="ACT_9"/>
    <property type="match status" value="1"/>
</dbReference>
<evidence type="ECO:0000313" key="14">
    <source>
        <dbReference type="Proteomes" id="UP000192343"/>
    </source>
</evidence>
<dbReference type="UniPathway" id="UPA00050">
    <property type="reaction ID" value="UER00461"/>
</dbReference>
<dbReference type="Gene3D" id="3.40.1160.10">
    <property type="entry name" value="Acetylglutamate kinase-like"/>
    <property type="match status" value="1"/>
</dbReference>
<comment type="catalytic activity">
    <reaction evidence="7 9">
        <text>L-aspartate + ATP = 4-phospho-L-aspartate + ADP</text>
        <dbReference type="Rhea" id="RHEA:23776"/>
        <dbReference type="ChEBI" id="CHEBI:29991"/>
        <dbReference type="ChEBI" id="CHEBI:30616"/>
        <dbReference type="ChEBI" id="CHEBI:57535"/>
        <dbReference type="ChEBI" id="CHEBI:456216"/>
        <dbReference type="EC" id="2.7.2.4"/>
    </reaction>
</comment>
<dbReference type="Gene3D" id="3.30.70.260">
    <property type="match status" value="2"/>
</dbReference>
<dbReference type="CDD" id="cd04243">
    <property type="entry name" value="AAK_AK-HSDH-like"/>
    <property type="match status" value="1"/>
</dbReference>
<dbReference type="EC" id="2.7.2.4" evidence="9"/>
<keyword evidence="14" id="KW-1185">Reference proteome</keyword>
<keyword evidence="4 8" id="KW-0547">Nucleotide-binding</keyword>
<keyword evidence="3 9" id="KW-0808">Transferase</keyword>
<dbReference type="EMBL" id="MWQY01000024">
    <property type="protein sequence ID" value="ORC31781.1"/>
    <property type="molecule type" value="Genomic_DNA"/>
</dbReference>
<comment type="caution">
    <text evidence="13">The sequence shown here is derived from an EMBL/GenBank/DDBJ whole genome shotgun (WGS) entry which is preliminary data.</text>
</comment>
<evidence type="ECO:0000256" key="1">
    <source>
        <dbReference type="ARBA" id="ARBA00004766"/>
    </source>
</evidence>
<name>A0A1Y1RU08_9SPIO</name>
<organism evidence="13 14">
    <name type="scientific">Marispirochaeta aestuarii</name>
    <dbReference type="NCBI Taxonomy" id="1963862"/>
    <lineage>
        <taxon>Bacteria</taxon>
        <taxon>Pseudomonadati</taxon>
        <taxon>Spirochaetota</taxon>
        <taxon>Spirochaetia</taxon>
        <taxon>Spirochaetales</taxon>
        <taxon>Spirochaetaceae</taxon>
        <taxon>Marispirochaeta</taxon>
    </lineage>
</organism>
<dbReference type="GO" id="GO:0004072">
    <property type="term" value="F:aspartate kinase activity"/>
    <property type="evidence" value="ECO:0007669"/>
    <property type="project" value="UniProtKB-EC"/>
</dbReference>
<evidence type="ECO:0000259" key="11">
    <source>
        <dbReference type="Pfam" id="PF00696"/>
    </source>
</evidence>
<dbReference type="PIRSF" id="PIRSF000726">
    <property type="entry name" value="Asp_kin"/>
    <property type="match status" value="1"/>
</dbReference>
<dbReference type="STRING" id="1963862.B4O97_16675"/>
<proteinExistence type="inferred from homology"/>
<dbReference type="GO" id="GO:0009090">
    <property type="term" value="P:homoserine biosynthetic process"/>
    <property type="evidence" value="ECO:0007669"/>
    <property type="project" value="TreeGrafter"/>
</dbReference>
<dbReference type="UniPathway" id="UPA00051">
    <property type="reaction ID" value="UER00462"/>
</dbReference>
<dbReference type="CDD" id="cd04912">
    <property type="entry name" value="ACT_AKiii-LysC-EC-like_1"/>
    <property type="match status" value="1"/>
</dbReference>
<comment type="pathway">
    <text evidence="1 10">Amino-acid biosynthesis; L-lysine biosynthesis via DAP pathway; (S)-tetrahydrodipicolinate from L-aspartate: step 1/4.</text>
</comment>
<dbReference type="PANTHER" id="PTHR21499:SF59">
    <property type="entry name" value="ASPARTOKINASE"/>
    <property type="match status" value="1"/>
</dbReference>
<dbReference type="Gene3D" id="1.20.120.1320">
    <property type="entry name" value="Aspartokinase, catalytic domain"/>
    <property type="match status" value="1"/>
</dbReference>
<reference evidence="13 14" key="1">
    <citation type="submission" date="2017-03" db="EMBL/GenBank/DDBJ databases">
        <title>Draft Genome sequence of Marispirochaeta sp. strain JC444.</title>
        <authorList>
            <person name="Shivani Y."/>
            <person name="Subhash Y."/>
            <person name="Sasikala C."/>
            <person name="Ramana C."/>
        </authorList>
    </citation>
    <scope>NUCLEOTIDE SEQUENCE [LARGE SCALE GENOMIC DNA]</scope>
    <source>
        <strain evidence="13 14">JC444</strain>
    </source>
</reference>
<dbReference type="PROSITE" id="PS00324">
    <property type="entry name" value="ASPARTOKINASE"/>
    <property type="match status" value="1"/>
</dbReference>
<dbReference type="GO" id="GO:0005829">
    <property type="term" value="C:cytosol"/>
    <property type="evidence" value="ECO:0007669"/>
    <property type="project" value="TreeGrafter"/>
</dbReference>
<dbReference type="InterPro" id="IPR018042">
    <property type="entry name" value="Aspartate_kinase_CS"/>
</dbReference>
<dbReference type="GO" id="GO:0009088">
    <property type="term" value="P:threonine biosynthetic process"/>
    <property type="evidence" value="ECO:0007669"/>
    <property type="project" value="UniProtKB-UniPathway"/>
</dbReference>
<dbReference type="OrthoDB" id="9799110at2"/>
<dbReference type="AlphaFoldDB" id="A0A1Y1RU08"/>
<dbReference type="UniPathway" id="UPA00034">
    <property type="reaction ID" value="UER00015"/>
</dbReference>
<evidence type="ECO:0000256" key="3">
    <source>
        <dbReference type="ARBA" id="ARBA00022679"/>
    </source>
</evidence>
<evidence type="ECO:0000256" key="7">
    <source>
        <dbReference type="ARBA" id="ARBA00047872"/>
    </source>
</evidence>
<dbReference type="InterPro" id="IPR054352">
    <property type="entry name" value="ACT_Aspartokinase"/>
</dbReference>
<dbReference type="Proteomes" id="UP000192343">
    <property type="component" value="Unassembled WGS sequence"/>
</dbReference>
<dbReference type="PANTHER" id="PTHR21499">
    <property type="entry name" value="ASPARTATE KINASE"/>
    <property type="match status" value="1"/>
</dbReference>
<keyword evidence="6 8" id="KW-0067">ATP-binding</keyword>
<keyword evidence="10" id="KW-0028">Amino-acid biosynthesis</keyword>
<feature type="binding site" evidence="8">
    <location>
        <begin position="262"/>
        <end position="263"/>
    </location>
    <ligand>
        <name>ATP</name>
        <dbReference type="ChEBI" id="CHEBI:30616"/>
    </ligand>
</feature>
<feature type="binding site" evidence="8">
    <location>
        <position position="237"/>
    </location>
    <ligand>
        <name>ATP</name>
        <dbReference type="ChEBI" id="CHEBI:30616"/>
    </ligand>
</feature>
<sequence>MVVMKFGGTSVQNGEFIDRALDIAEKQLDSAPLLISSAMGKTTDALVAITDLAEQGMFGEAEKELNTLKDRHLAVVEGFLSGQELADCRRAIDELYLQLIALVRGSSLLHECSPRSRDAILAFGELLATTIIYYRALARGMDAHWIDSRDCIITDDNFTSAAPDFDATNKAIKKHVKPHRGRLIIAQGFISRTAEGTTTTLGRGGSDYTAAIFGAALKAEEVQIWTDVNGILTSDPRLVPGARTIDKITYDEAAELAFFGAKVVHPSTIQPAIRHGIPVWVKNSGDPNHPGTLISSEVSGSGLRAIAGKKGVTLMNISSSRMLNAYGFLSRIFTIFNTYKTSVDLVATSEVSVSMTIDNTRFLREITEELEKLGQVKIVQKAGIICMVGFNLWRDSAFIARAFSALEGIPIEMVSLGASDINLSCVVPDEYADQAIRTLHQKLLEES</sequence>
<dbReference type="NCBIfam" id="TIGR00657">
    <property type="entry name" value="asp_kinases"/>
    <property type="match status" value="1"/>
</dbReference>
<dbReference type="SUPFAM" id="SSF55021">
    <property type="entry name" value="ACT-like"/>
    <property type="match status" value="2"/>
</dbReference>
<dbReference type="InterPro" id="IPR036393">
    <property type="entry name" value="AceGlu_kinase-like_sf"/>
</dbReference>
<feature type="binding site" evidence="8">
    <location>
        <begin position="226"/>
        <end position="227"/>
    </location>
    <ligand>
        <name>ATP</name>
        <dbReference type="ChEBI" id="CHEBI:30616"/>
    </ligand>
</feature>
<dbReference type="InterPro" id="IPR005260">
    <property type="entry name" value="Asp_kin_monofn"/>
</dbReference>
<protein>
    <recommendedName>
        <fullName evidence="9">Aspartokinase</fullName>
        <ecNumber evidence="9">2.7.2.4</ecNumber>
    </recommendedName>
</protein>
<evidence type="ECO:0000256" key="9">
    <source>
        <dbReference type="RuleBase" id="RU003448"/>
    </source>
</evidence>
<dbReference type="InterPro" id="IPR001048">
    <property type="entry name" value="Asp/Glu/Uridylate_kinase"/>
</dbReference>
<gene>
    <name evidence="13" type="ORF">B4O97_16675</name>
</gene>
<evidence type="ECO:0000256" key="10">
    <source>
        <dbReference type="RuleBase" id="RU004249"/>
    </source>
</evidence>
<dbReference type="GO" id="GO:0009089">
    <property type="term" value="P:lysine biosynthetic process via diaminopimelate"/>
    <property type="evidence" value="ECO:0007669"/>
    <property type="project" value="UniProtKB-UniPathway"/>
</dbReference>
<dbReference type="InterPro" id="IPR042199">
    <property type="entry name" value="AsparK_Bifunc_asparK/hSer_DH"/>
</dbReference>
<feature type="domain" description="Aspartate/glutamate/uridylate kinase" evidence="11">
    <location>
        <begin position="1"/>
        <end position="283"/>
    </location>
</feature>
<dbReference type="Pfam" id="PF00696">
    <property type="entry name" value="AA_kinase"/>
    <property type="match status" value="1"/>
</dbReference>
<keyword evidence="5 9" id="KW-0418">Kinase</keyword>
<comment type="pathway">
    <text evidence="10">Amino-acid biosynthesis; L-methionine biosynthesis via de novo pathway; L-homoserine from L-aspartate: step 1/3.</text>
</comment>
<evidence type="ECO:0000259" key="12">
    <source>
        <dbReference type="Pfam" id="PF22468"/>
    </source>
</evidence>
<evidence type="ECO:0000313" key="13">
    <source>
        <dbReference type="EMBL" id="ORC31781.1"/>
    </source>
</evidence>
<dbReference type="NCBIfam" id="NF006570">
    <property type="entry name" value="PRK09084.1"/>
    <property type="match status" value="1"/>
</dbReference>
<evidence type="ECO:0000256" key="8">
    <source>
        <dbReference type="PIRSR" id="PIRSR000726-1"/>
    </source>
</evidence>
<evidence type="ECO:0000256" key="5">
    <source>
        <dbReference type="ARBA" id="ARBA00022777"/>
    </source>
</evidence>
<dbReference type="GO" id="GO:0005524">
    <property type="term" value="F:ATP binding"/>
    <property type="evidence" value="ECO:0007669"/>
    <property type="project" value="UniProtKB-KW"/>
</dbReference>
<evidence type="ECO:0000256" key="2">
    <source>
        <dbReference type="ARBA" id="ARBA00010122"/>
    </source>
</evidence>
<evidence type="ECO:0000256" key="4">
    <source>
        <dbReference type="ARBA" id="ARBA00022741"/>
    </source>
</evidence>
<dbReference type="SUPFAM" id="SSF53633">
    <property type="entry name" value="Carbamate kinase-like"/>
    <property type="match status" value="1"/>
</dbReference>
<accession>A0A1Y1RU08</accession>
<dbReference type="InterPro" id="IPR045865">
    <property type="entry name" value="ACT-like_dom_sf"/>
</dbReference>
<comment type="pathway">
    <text evidence="10">Amino-acid biosynthesis; L-threonine biosynthesis; L-threonine from L-aspartate: step 1/5.</text>
</comment>
<dbReference type="InterPro" id="IPR001341">
    <property type="entry name" value="Asp_kinase"/>
</dbReference>